<evidence type="ECO:0000313" key="8">
    <source>
        <dbReference type="EMBL" id="EGC16315.1"/>
    </source>
</evidence>
<evidence type="ECO:0000256" key="2">
    <source>
        <dbReference type="ARBA" id="ARBA00022679"/>
    </source>
</evidence>
<dbReference type="Proteomes" id="UP000004088">
    <property type="component" value="Unassembled WGS sequence"/>
</dbReference>
<keyword evidence="1" id="KW-0328">Glycosyltransferase</keyword>
<dbReference type="PIRSF" id="PIRSF015557">
    <property type="entry name" value="UCP015557"/>
    <property type="match status" value="1"/>
</dbReference>
<dbReference type="Pfam" id="PF10093">
    <property type="entry name" value="EarP"/>
    <property type="match status" value="1"/>
</dbReference>
<dbReference type="GO" id="GO:0106361">
    <property type="term" value="F:protein-arginine rhamnosyltransferase activity"/>
    <property type="evidence" value="ECO:0007669"/>
    <property type="project" value="InterPro"/>
</dbReference>
<comment type="function">
    <text evidence="3">Protein-arginine rhamnosyltransferase that catalyzes the transfer of a single rhamnose to elongation factor P (EF-P) on 'Lys-32', a modification required for EF-P-dependent rescue of polyproline stalled ribosomes.</text>
</comment>
<evidence type="ECO:0000256" key="6">
    <source>
        <dbReference type="ARBA" id="ARBA00030025"/>
    </source>
</evidence>
<organism evidence="8 9">
    <name type="scientific">Kingella denitrificans ATCC 33394</name>
    <dbReference type="NCBI Taxonomy" id="888741"/>
    <lineage>
        <taxon>Bacteria</taxon>
        <taxon>Pseudomonadati</taxon>
        <taxon>Pseudomonadota</taxon>
        <taxon>Betaproteobacteria</taxon>
        <taxon>Neisseriales</taxon>
        <taxon>Neisseriaceae</taxon>
        <taxon>Kingella</taxon>
    </lineage>
</organism>
<evidence type="ECO:0000256" key="7">
    <source>
        <dbReference type="ARBA" id="ARBA00048472"/>
    </source>
</evidence>
<proteinExistence type="inferred from homology"/>
<evidence type="ECO:0000256" key="5">
    <source>
        <dbReference type="ARBA" id="ARBA00024416"/>
    </source>
</evidence>
<accession>F0F215</accession>
<dbReference type="EMBL" id="AEWV01000042">
    <property type="protein sequence ID" value="EGC16315.1"/>
    <property type="molecule type" value="Genomic_DNA"/>
</dbReference>
<evidence type="ECO:0000256" key="4">
    <source>
        <dbReference type="ARBA" id="ARBA00024346"/>
    </source>
</evidence>
<keyword evidence="9" id="KW-1185">Reference proteome</keyword>
<dbReference type="HOGENOM" id="CLU_060250_0_0_4"/>
<gene>
    <name evidence="8" type="ORF">HMPREF9098_2150</name>
</gene>
<comment type="catalytic activity">
    <reaction evidence="7">
        <text>dTDP-beta-L-rhamnose + L-arginyl-[protein] = N(omega)-(alpha-L-rhamnosyl)-L-arginyl-[protein] + dTDP + H(+)</text>
        <dbReference type="Rhea" id="RHEA:66692"/>
        <dbReference type="Rhea" id="RHEA-COMP:10532"/>
        <dbReference type="Rhea" id="RHEA-COMP:17096"/>
        <dbReference type="ChEBI" id="CHEBI:15378"/>
        <dbReference type="ChEBI" id="CHEBI:29965"/>
        <dbReference type="ChEBI" id="CHEBI:57510"/>
        <dbReference type="ChEBI" id="CHEBI:58369"/>
        <dbReference type="ChEBI" id="CHEBI:167445"/>
    </reaction>
    <physiologicalReaction direction="left-to-right" evidence="7">
        <dbReference type="Rhea" id="RHEA:66693"/>
    </physiologicalReaction>
</comment>
<evidence type="ECO:0000313" key="9">
    <source>
        <dbReference type="Proteomes" id="UP000004088"/>
    </source>
</evidence>
<dbReference type="InterPro" id="IPR016633">
    <property type="entry name" value="EarP"/>
</dbReference>
<reference evidence="8 9" key="1">
    <citation type="submission" date="2011-01" db="EMBL/GenBank/DDBJ databases">
        <authorList>
            <person name="Muzny D."/>
            <person name="Qin X."/>
            <person name="Deng J."/>
            <person name="Jiang H."/>
            <person name="Liu Y."/>
            <person name="Qu J."/>
            <person name="Song X.-Z."/>
            <person name="Zhang L."/>
            <person name="Thornton R."/>
            <person name="Coyle M."/>
            <person name="Francisco L."/>
            <person name="Jackson L."/>
            <person name="Javaid M."/>
            <person name="Korchina V."/>
            <person name="Kovar C."/>
            <person name="Mata R."/>
            <person name="Mathew T."/>
            <person name="Ngo R."/>
            <person name="Nguyen L."/>
            <person name="Nguyen N."/>
            <person name="Okwuonu G."/>
            <person name="Ongeri F."/>
            <person name="Pham C."/>
            <person name="Simmons D."/>
            <person name="Wilczek-Boney K."/>
            <person name="Hale W."/>
            <person name="Jakkamsetti A."/>
            <person name="Pham P."/>
            <person name="Ruth R."/>
            <person name="San Lucas F."/>
            <person name="Warren J."/>
            <person name="Zhang J."/>
            <person name="Zhao Z."/>
            <person name="Zhou C."/>
            <person name="Zhu D."/>
            <person name="Lee S."/>
            <person name="Bess C."/>
            <person name="Blankenburg K."/>
            <person name="Forbes L."/>
            <person name="Fu Q."/>
            <person name="Gubbala S."/>
            <person name="Hirani K."/>
            <person name="Jayaseelan J.C."/>
            <person name="Lara F."/>
            <person name="Munidasa M."/>
            <person name="Palculict T."/>
            <person name="Patil S."/>
            <person name="Pu L.-L."/>
            <person name="Saada N."/>
            <person name="Tang L."/>
            <person name="Weissenberger G."/>
            <person name="Zhu Y."/>
            <person name="Hemphill L."/>
            <person name="Shang Y."/>
            <person name="Youmans B."/>
            <person name="Ayvaz T."/>
            <person name="Ross M."/>
            <person name="Santibanez J."/>
            <person name="Aqrawi P."/>
            <person name="Gross S."/>
            <person name="Joshi V."/>
            <person name="Fowler G."/>
            <person name="Nazareth L."/>
            <person name="Reid J."/>
            <person name="Worley K."/>
            <person name="Petrosino J."/>
            <person name="Highlander S."/>
            <person name="Gibbs R."/>
        </authorList>
    </citation>
    <scope>NUCLEOTIDE SEQUENCE [LARGE SCALE GENOMIC DNA]</scope>
    <source>
        <strain evidence="8 9">ATCC 33394</strain>
    </source>
</reference>
<protein>
    <recommendedName>
        <fullName evidence="5">Protein-arginine rhamnosyltransferase</fullName>
    </recommendedName>
    <alternativeName>
        <fullName evidence="6">EF-P arginine rhamnosyltransferase</fullName>
    </alternativeName>
</protein>
<comment type="caution">
    <text evidence="8">The sequence shown here is derived from an EMBL/GenBank/DDBJ whole genome shotgun (WGS) entry which is preliminary data.</text>
</comment>
<evidence type="ECO:0000256" key="1">
    <source>
        <dbReference type="ARBA" id="ARBA00022676"/>
    </source>
</evidence>
<name>F0F215_9NEIS</name>
<evidence type="ECO:0000256" key="3">
    <source>
        <dbReference type="ARBA" id="ARBA00024303"/>
    </source>
</evidence>
<dbReference type="RefSeq" id="WP_003784281.1">
    <property type="nucleotide sequence ID" value="NZ_GL870929.1"/>
</dbReference>
<keyword evidence="2" id="KW-0808">Transferase</keyword>
<dbReference type="AlphaFoldDB" id="F0F215"/>
<sequence length="390" mass="44363">MKNPTSIPVCWLFCTVIDNFGDIGVSWRLARQLQQRLGWQVCLWLDDLAALRTIVPDAPEKLPARHDGIELRAWQAGVQADMQGIPAPHIVIETFACDLPDTVLSAIRQTRAVWLNWEYLSAEDWAVRTHAMSSLQADGYPKYFWQMGFVPESGGLLRETDTPPDVPCRGEGESSLHLFAFGYAGGVWAKWCAAWQDTPQPITLHVAGNPVWQSLPNDLTEHGGAAKSSLHVCRQDFVPQSEFDRLLQRHDVLIIRGEDSFVRAQLSGRPFFWHIYSQEAQAHLDKLDAFWQLYWRQVQAADDIVRAHTALSLELNGAHTLSDGERAAAWRTLLLRREEWQRAARQWQQYLYAQSDAATRLAQWLCRLPAQSPAHECLQRYAAIKGYIVD</sequence>
<dbReference type="STRING" id="888741.HMPREF9098_2150"/>
<comment type="similarity">
    <text evidence="4">Belongs to the glycosyltransferase 104 family.</text>
</comment>